<comment type="similarity">
    <text evidence="1 5">Belongs to the E2F/DP family.</text>
</comment>
<evidence type="ECO:0000256" key="2">
    <source>
        <dbReference type="ARBA" id="ARBA00023015"/>
    </source>
</evidence>
<dbReference type="InterPro" id="IPR036388">
    <property type="entry name" value="WH-like_DNA-bd_sf"/>
</dbReference>
<keyword evidence="3 5" id="KW-0238">DNA-binding</keyword>
<comment type="subcellular location">
    <subcellularLocation>
        <location evidence="5">Nucleus</location>
    </subcellularLocation>
</comment>
<dbReference type="Gene3D" id="1.10.10.10">
    <property type="entry name" value="Winged helix-like DNA-binding domain superfamily/Winged helix DNA-binding domain"/>
    <property type="match status" value="1"/>
</dbReference>
<keyword evidence="2 5" id="KW-0805">Transcription regulation</keyword>
<keyword evidence="5" id="KW-0539">Nucleus</keyword>
<name>A0A672K525_SINGR</name>
<feature type="domain" description="E2F/DP family winged-helix DNA-binding" evidence="6">
    <location>
        <begin position="1"/>
        <end position="53"/>
    </location>
</feature>
<reference evidence="7" key="2">
    <citation type="submission" date="2025-09" db="UniProtKB">
        <authorList>
            <consortium name="Ensembl"/>
        </authorList>
    </citation>
    <scope>IDENTIFICATION</scope>
</reference>
<gene>
    <name evidence="7" type="primary">LOC107580993</name>
</gene>
<protein>
    <submittedName>
        <fullName evidence="7">Transcription factor E2F6-like</fullName>
    </submittedName>
</protein>
<dbReference type="SUPFAM" id="SSF46785">
    <property type="entry name" value="Winged helix' DNA-binding domain"/>
    <property type="match status" value="1"/>
</dbReference>
<dbReference type="InterPro" id="IPR015633">
    <property type="entry name" value="E2F"/>
</dbReference>
<dbReference type="Gene3D" id="6.10.250.540">
    <property type="match status" value="1"/>
</dbReference>
<evidence type="ECO:0000256" key="5">
    <source>
        <dbReference type="RuleBase" id="RU003796"/>
    </source>
</evidence>
<evidence type="ECO:0000256" key="1">
    <source>
        <dbReference type="ARBA" id="ARBA00010940"/>
    </source>
</evidence>
<accession>A0A672K525</accession>
<evidence type="ECO:0000259" key="6">
    <source>
        <dbReference type="SMART" id="SM01372"/>
    </source>
</evidence>
<proteinExistence type="inferred from homology"/>
<dbReference type="GO" id="GO:0046983">
    <property type="term" value="F:protein dimerization activity"/>
    <property type="evidence" value="ECO:0007669"/>
    <property type="project" value="InterPro"/>
</dbReference>
<dbReference type="CDD" id="cd14660">
    <property type="entry name" value="E2F_DD"/>
    <property type="match status" value="1"/>
</dbReference>
<dbReference type="GO" id="GO:0000981">
    <property type="term" value="F:DNA-binding transcription factor activity, RNA polymerase II-specific"/>
    <property type="evidence" value="ECO:0007669"/>
    <property type="project" value="TreeGrafter"/>
</dbReference>
<dbReference type="InParanoid" id="A0A672K525"/>
<dbReference type="InterPro" id="IPR003316">
    <property type="entry name" value="E2F_WHTH_DNA-bd_dom"/>
</dbReference>
<evidence type="ECO:0000256" key="3">
    <source>
        <dbReference type="ARBA" id="ARBA00023125"/>
    </source>
</evidence>
<reference evidence="7" key="1">
    <citation type="submission" date="2025-08" db="UniProtKB">
        <authorList>
            <consortium name="Ensembl"/>
        </authorList>
    </citation>
    <scope>IDENTIFICATION</scope>
</reference>
<keyword evidence="4 5" id="KW-0804">Transcription</keyword>
<evidence type="ECO:0000313" key="7">
    <source>
        <dbReference type="Ensembl" id="ENSSGRP00000006125.1"/>
    </source>
</evidence>
<dbReference type="SUPFAM" id="SSF144074">
    <property type="entry name" value="E2F-DP heterodimerization region"/>
    <property type="match status" value="1"/>
</dbReference>
<dbReference type="InterPro" id="IPR036390">
    <property type="entry name" value="WH_DNA-bd_sf"/>
</dbReference>
<dbReference type="Pfam" id="PF02319">
    <property type="entry name" value="WHD_E2F_TDP"/>
    <property type="match status" value="1"/>
</dbReference>
<dbReference type="PANTHER" id="PTHR12081:SF19">
    <property type="entry name" value="TRANSCRIPTION FACTOR E2F6"/>
    <property type="match status" value="1"/>
</dbReference>
<dbReference type="PANTHER" id="PTHR12081">
    <property type="entry name" value="TRANSCRIPTION FACTOR E2F"/>
    <property type="match status" value="1"/>
</dbReference>
<evidence type="ECO:0000256" key="4">
    <source>
        <dbReference type="ARBA" id="ARBA00023163"/>
    </source>
</evidence>
<dbReference type="InterPro" id="IPR032198">
    <property type="entry name" value="E2F_CC-MB"/>
</dbReference>
<dbReference type="Ensembl" id="ENSSGRT00000006643.1">
    <property type="protein sequence ID" value="ENSSGRP00000006125.1"/>
    <property type="gene ID" value="ENSSGRG00000004087.1"/>
</dbReference>
<dbReference type="AlphaFoldDB" id="A0A672K525"/>
<dbReference type="Pfam" id="PF16421">
    <property type="entry name" value="E2F_CC-MB"/>
    <property type="match status" value="1"/>
</dbReference>
<sequence length="174" mass="19808">MQLLHTAPNGVLDLNEVTRKLGTRKRRVYDITNVLTGIQLIKKMSKNKVQWMNPAPSNFGNQWSAKTKADLLHLKSTEEALDWLIKDCAQQLFALTDLKDNAEYPLIFLCTSAYVTYEDICQIGVFKDQTIIAIRAPEETKLEVPTPTEVSVRDVLKGLGGMTIYIYIYTYIHI</sequence>
<dbReference type="GO" id="GO:0090575">
    <property type="term" value="C:RNA polymerase II transcription regulator complex"/>
    <property type="evidence" value="ECO:0007669"/>
    <property type="project" value="TreeGrafter"/>
</dbReference>
<evidence type="ECO:0000313" key="8">
    <source>
        <dbReference type="Proteomes" id="UP000472262"/>
    </source>
</evidence>
<dbReference type="Proteomes" id="UP000472262">
    <property type="component" value="Unassembled WGS sequence"/>
</dbReference>
<keyword evidence="8" id="KW-1185">Reference proteome</keyword>
<dbReference type="InterPro" id="IPR037241">
    <property type="entry name" value="E2F-DP_heterodim"/>
</dbReference>
<dbReference type="OMA" id="CAYQIRE"/>
<dbReference type="GO" id="GO:0000978">
    <property type="term" value="F:RNA polymerase II cis-regulatory region sequence-specific DNA binding"/>
    <property type="evidence" value="ECO:0007669"/>
    <property type="project" value="InterPro"/>
</dbReference>
<organism evidence="7 8">
    <name type="scientific">Sinocyclocheilus grahami</name>
    <name type="common">Dianchi golden-line fish</name>
    <name type="synonym">Barbus grahami</name>
    <dbReference type="NCBI Taxonomy" id="75366"/>
    <lineage>
        <taxon>Eukaryota</taxon>
        <taxon>Metazoa</taxon>
        <taxon>Chordata</taxon>
        <taxon>Craniata</taxon>
        <taxon>Vertebrata</taxon>
        <taxon>Euteleostomi</taxon>
        <taxon>Actinopterygii</taxon>
        <taxon>Neopterygii</taxon>
        <taxon>Teleostei</taxon>
        <taxon>Ostariophysi</taxon>
        <taxon>Cypriniformes</taxon>
        <taxon>Cyprinidae</taxon>
        <taxon>Cyprininae</taxon>
        <taxon>Sinocyclocheilus</taxon>
    </lineage>
</organism>
<dbReference type="SMART" id="SM01372">
    <property type="entry name" value="E2F_TDP"/>
    <property type="match status" value="1"/>
</dbReference>